<dbReference type="GO" id="GO:0003677">
    <property type="term" value="F:DNA binding"/>
    <property type="evidence" value="ECO:0007669"/>
    <property type="project" value="UniProtKB-KW"/>
</dbReference>
<keyword evidence="3" id="KW-0233">DNA recombination</keyword>
<evidence type="ECO:0000256" key="2">
    <source>
        <dbReference type="ARBA" id="ARBA00023125"/>
    </source>
</evidence>
<evidence type="ECO:0000313" key="6">
    <source>
        <dbReference type="EMBL" id="MBB2499671.1"/>
    </source>
</evidence>
<dbReference type="EMBL" id="PJMY01000003">
    <property type="protein sequence ID" value="PKV92170.1"/>
    <property type="molecule type" value="Genomic_DNA"/>
</dbReference>
<dbReference type="SUPFAM" id="SSF56349">
    <property type="entry name" value="DNA breaking-rejoining enzymes"/>
    <property type="match status" value="1"/>
</dbReference>
<dbReference type="PROSITE" id="PS51898">
    <property type="entry name" value="TYR_RECOMBINASE"/>
    <property type="match status" value="1"/>
</dbReference>
<dbReference type="InterPro" id="IPR002104">
    <property type="entry name" value="Integrase_catalytic"/>
</dbReference>
<reference evidence="7 8" key="1">
    <citation type="submission" date="2017-12" db="EMBL/GenBank/DDBJ databases">
        <title>Sequencing the genomes of 1000 Actinobacteria strains.</title>
        <authorList>
            <person name="Klenk H.-P."/>
        </authorList>
    </citation>
    <scope>NUCLEOTIDE SEQUENCE [LARGE SCALE GENOMIC DNA]</scope>
    <source>
        <strain evidence="7 8">DSM 45165</strain>
    </source>
</reference>
<name>A0A2N3WE69_9PSEU</name>
<dbReference type="RefSeq" id="WP_101436056.1">
    <property type="nucleotide sequence ID" value="NZ_JACJHR010000012.1"/>
</dbReference>
<dbReference type="InterPro" id="IPR010998">
    <property type="entry name" value="Integrase_recombinase_N"/>
</dbReference>
<keyword evidence="8" id="KW-1185">Reference proteome</keyword>
<evidence type="ECO:0000313" key="9">
    <source>
        <dbReference type="Proteomes" id="UP000550260"/>
    </source>
</evidence>
<feature type="domain" description="Tyr recombinase" evidence="5">
    <location>
        <begin position="248"/>
        <end position="459"/>
    </location>
</feature>
<dbReference type="Gene3D" id="1.10.150.130">
    <property type="match status" value="1"/>
</dbReference>
<accession>A0A8E1VWV7</accession>
<evidence type="ECO:0000256" key="3">
    <source>
        <dbReference type="ARBA" id="ARBA00023172"/>
    </source>
</evidence>
<dbReference type="InterPro" id="IPR013762">
    <property type="entry name" value="Integrase-like_cat_sf"/>
</dbReference>
<evidence type="ECO:0000259" key="5">
    <source>
        <dbReference type="PROSITE" id="PS51898"/>
    </source>
</evidence>
<dbReference type="InterPro" id="IPR011010">
    <property type="entry name" value="DNA_brk_join_enz"/>
</dbReference>
<evidence type="ECO:0000313" key="8">
    <source>
        <dbReference type="Proteomes" id="UP000233750"/>
    </source>
</evidence>
<dbReference type="EMBL" id="JACJHR010000012">
    <property type="protein sequence ID" value="MBB2499671.1"/>
    <property type="molecule type" value="Genomic_DNA"/>
</dbReference>
<dbReference type="PANTHER" id="PTHR30349:SF64">
    <property type="entry name" value="PROPHAGE INTEGRASE INTD-RELATED"/>
    <property type="match status" value="1"/>
</dbReference>
<accession>A0A2N3WE69</accession>
<dbReference type="GO" id="GO:0006310">
    <property type="term" value="P:DNA recombination"/>
    <property type="evidence" value="ECO:0007669"/>
    <property type="project" value="UniProtKB-KW"/>
</dbReference>
<evidence type="ECO:0000256" key="4">
    <source>
        <dbReference type="SAM" id="MobiDB-lite"/>
    </source>
</evidence>
<dbReference type="GO" id="GO:0015074">
    <property type="term" value="P:DNA integration"/>
    <property type="evidence" value="ECO:0007669"/>
    <property type="project" value="InterPro"/>
</dbReference>
<organism evidence="7 8">
    <name type="scientific">Amycolatopsis echigonensis</name>
    <dbReference type="NCBI Taxonomy" id="2576905"/>
    <lineage>
        <taxon>Bacteria</taxon>
        <taxon>Bacillati</taxon>
        <taxon>Actinomycetota</taxon>
        <taxon>Actinomycetes</taxon>
        <taxon>Pseudonocardiales</taxon>
        <taxon>Pseudonocardiaceae</taxon>
        <taxon>Amycolatopsis</taxon>
    </lineage>
</organism>
<dbReference type="OrthoDB" id="3773913at2"/>
<comment type="caution">
    <text evidence="7">The sequence shown here is derived from an EMBL/GenBank/DDBJ whole genome shotgun (WGS) entry which is preliminary data.</text>
</comment>
<evidence type="ECO:0000313" key="7">
    <source>
        <dbReference type="EMBL" id="PKV92170.1"/>
    </source>
</evidence>
<reference evidence="6 9" key="2">
    <citation type="submission" date="2020-08" db="EMBL/GenBank/DDBJ databases">
        <title>Amycolatopsis echigonensis JCM 21831.</title>
        <authorList>
            <person name="Tedsree N."/>
            <person name="Kuncharoen N."/>
            <person name="Likhitwitayawuid K."/>
            <person name="Tanasupawat S."/>
        </authorList>
    </citation>
    <scope>NUCLEOTIDE SEQUENCE [LARGE SCALE GENOMIC DNA]</scope>
    <source>
        <strain evidence="6 9">JCM 21831</strain>
    </source>
</reference>
<proteinExistence type="inferred from homology"/>
<gene>
    <name evidence="7" type="ORF">ATK30_2965</name>
    <name evidence="6" type="ORF">H5411_11105</name>
</gene>
<sequence>MPSSYNVKVWNNQRRKHRSGNYTYRARWTVDGKEFNEPFRTSGLADSFRSDLVTATRKGEPFDTESGLPPSMVKEAALAVSTFALACDYADMMWPNASPKYRKSIAGSLTKLTMGASKRSLPRDPTFRRTLTSVFNAKLRLEADLEEEMDIVSKLRAAGYSDAAVECGAEAESNSRRASEFAKPEVLRAVLNGFERNLDGSKAAADTVRIRRAAFRGFLDYAVERGVLDSNPLEEVKVKKRTYELKEVDPASVVNPMQGRMLLAAVAERDPELEAFFGTMYYAALRPEEAANLNKRNLSIPAEGAGWLIIDSARPEIDAGWTDSGEASEAGPLKHRNVGSSRSVPCTPQLTALLHKHIARYGTAPDGRLFRGSRNGGRISSTVYGRAWAAARSSVFTPEVQARPIAKRPYDLRHAAVSTWLSSNVEATKVAKWAGHSLGVLMRVYAKCLDGGDQAAMDRIERGYMSY</sequence>
<dbReference type="InterPro" id="IPR050090">
    <property type="entry name" value="Tyrosine_recombinase_XerCD"/>
</dbReference>
<feature type="region of interest" description="Disordered" evidence="4">
    <location>
        <begin position="320"/>
        <end position="343"/>
    </location>
</feature>
<protein>
    <submittedName>
        <fullName evidence="6">Integrase</fullName>
    </submittedName>
    <submittedName>
        <fullName evidence="7">Site-specific recombinase XerC</fullName>
    </submittedName>
</protein>
<dbReference type="Proteomes" id="UP000550260">
    <property type="component" value="Unassembled WGS sequence"/>
</dbReference>
<dbReference type="PANTHER" id="PTHR30349">
    <property type="entry name" value="PHAGE INTEGRASE-RELATED"/>
    <property type="match status" value="1"/>
</dbReference>
<evidence type="ECO:0000256" key="1">
    <source>
        <dbReference type="ARBA" id="ARBA00008857"/>
    </source>
</evidence>
<comment type="similarity">
    <text evidence="1">Belongs to the 'phage' integrase family.</text>
</comment>
<dbReference type="Gene3D" id="1.10.443.10">
    <property type="entry name" value="Intergrase catalytic core"/>
    <property type="match status" value="1"/>
</dbReference>
<keyword evidence="2" id="KW-0238">DNA-binding</keyword>
<dbReference type="Proteomes" id="UP000233750">
    <property type="component" value="Unassembled WGS sequence"/>
</dbReference>
<dbReference type="AlphaFoldDB" id="A0A2N3WE69"/>